<dbReference type="PROSITE" id="PS00557">
    <property type="entry name" value="FMN_HYDROXY_ACID_DH_1"/>
    <property type="match status" value="1"/>
</dbReference>
<protein>
    <submittedName>
        <fullName evidence="9">Alpha-hydroxy-acid oxidizing protein</fullName>
    </submittedName>
</protein>
<comment type="caution">
    <text evidence="9">The sequence shown here is derived from an EMBL/GenBank/DDBJ whole genome shotgun (WGS) entry which is preliminary data.</text>
</comment>
<feature type="binding site" evidence="7">
    <location>
        <begin position="88"/>
        <end position="90"/>
    </location>
    <ligand>
        <name>FMN</name>
        <dbReference type="ChEBI" id="CHEBI:58210"/>
    </ligand>
</feature>
<comment type="similarity">
    <text evidence="5">Belongs to the FMN-dependent alpha-hydroxy acid dehydrogenase family.</text>
</comment>
<feature type="binding site" evidence="7">
    <location>
        <position position="261"/>
    </location>
    <ligand>
        <name>FMN</name>
        <dbReference type="ChEBI" id="CHEBI:58210"/>
    </ligand>
</feature>
<proteinExistence type="inferred from homology"/>
<reference evidence="9 10" key="1">
    <citation type="submission" date="2019-04" db="EMBL/GenBank/DDBJ databases">
        <title>Psychroflexus halotolerans sp. nov., isolated from a marine solar saltern.</title>
        <authorList>
            <person name="Feng X."/>
        </authorList>
    </citation>
    <scope>NUCLEOTIDE SEQUENCE [LARGE SCALE GENOMIC DNA]</scope>
    <source>
        <strain evidence="9 10">WDS2C27</strain>
    </source>
</reference>
<dbReference type="InterPro" id="IPR012133">
    <property type="entry name" value="Alpha-hydoxy_acid_DH_FMN"/>
</dbReference>
<evidence type="ECO:0000256" key="2">
    <source>
        <dbReference type="ARBA" id="ARBA00022630"/>
    </source>
</evidence>
<dbReference type="Proteomes" id="UP000306552">
    <property type="component" value="Unassembled WGS sequence"/>
</dbReference>
<feature type="binding site" evidence="7">
    <location>
        <position position="285"/>
    </location>
    <ligand>
        <name>glyoxylate</name>
        <dbReference type="ChEBI" id="CHEBI:36655"/>
    </ligand>
</feature>
<dbReference type="PANTHER" id="PTHR10578:SF107">
    <property type="entry name" value="2-HYDROXYACID OXIDASE 1"/>
    <property type="match status" value="1"/>
</dbReference>
<feature type="binding site" evidence="7">
    <location>
        <position position="140"/>
    </location>
    <ligand>
        <name>glyoxylate</name>
        <dbReference type="ChEBI" id="CHEBI:36655"/>
    </ligand>
</feature>
<keyword evidence="2 7" id="KW-0285">Flavoprotein</keyword>
<feature type="binding site" evidence="7">
    <location>
        <begin position="339"/>
        <end position="340"/>
    </location>
    <ligand>
        <name>FMN</name>
        <dbReference type="ChEBI" id="CHEBI:58210"/>
    </ligand>
</feature>
<dbReference type="PANTHER" id="PTHR10578">
    <property type="entry name" value="S -2-HYDROXY-ACID OXIDASE-RELATED"/>
    <property type="match status" value="1"/>
</dbReference>
<feature type="active site" description="Proton acceptor" evidence="6">
    <location>
        <position position="285"/>
    </location>
</feature>
<dbReference type="InterPro" id="IPR037396">
    <property type="entry name" value="FMN_HAD"/>
</dbReference>
<name>A0A4V6AL90_9FLAO</name>
<dbReference type="RefSeq" id="WP_138932760.1">
    <property type="nucleotide sequence ID" value="NZ_SWMU01000005.1"/>
</dbReference>
<feature type="binding site" evidence="7">
    <location>
        <position position="138"/>
    </location>
    <ligand>
        <name>FMN</name>
        <dbReference type="ChEBI" id="CHEBI:58210"/>
    </ligand>
</feature>
<dbReference type="GO" id="GO:0010181">
    <property type="term" value="F:FMN binding"/>
    <property type="evidence" value="ECO:0007669"/>
    <property type="project" value="InterPro"/>
</dbReference>
<evidence type="ECO:0000256" key="6">
    <source>
        <dbReference type="PIRSR" id="PIRSR000138-1"/>
    </source>
</evidence>
<evidence type="ECO:0000256" key="1">
    <source>
        <dbReference type="ARBA" id="ARBA00001917"/>
    </source>
</evidence>
<organism evidence="9 10">
    <name type="scientific">Mesohalobacter halotolerans</name>
    <dbReference type="NCBI Taxonomy" id="1883405"/>
    <lineage>
        <taxon>Bacteria</taxon>
        <taxon>Pseudomonadati</taxon>
        <taxon>Bacteroidota</taxon>
        <taxon>Flavobacteriia</taxon>
        <taxon>Flavobacteriales</taxon>
        <taxon>Flavobacteriaceae</taxon>
        <taxon>Mesohalobacter</taxon>
    </lineage>
</organism>
<dbReference type="SUPFAM" id="SSF51395">
    <property type="entry name" value="FMN-linked oxidoreductases"/>
    <property type="match status" value="1"/>
</dbReference>
<evidence type="ECO:0000256" key="3">
    <source>
        <dbReference type="ARBA" id="ARBA00022643"/>
    </source>
</evidence>
<evidence type="ECO:0000313" key="10">
    <source>
        <dbReference type="Proteomes" id="UP000306552"/>
    </source>
</evidence>
<feature type="binding site" evidence="7">
    <location>
        <position position="35"/>
    </location>
    <ligand>
        <name>glyoxylate</name>
        <dbReference type="ChEBI" id="CHEBI:36655"/>
    </ligand>
</feature>
<evidence type="ECO:0000256" key="7">
    <source>
        <dbReference type="PIRSR" id="PIRSR000138-2"/>
    </source>
</evidence>
<gene>
    <name evidence="9" type="ORF">FCN74_11540</name>
</gene>
<feature type="binding site" evidence="7">
    <location>
        <begin position="316"/>
        <end position="320"/>
    </location>
    <ligand>
        <name>FMN</name>
        <dbReference type="ChEBI" id="CHEBI:58210"/>
    </ligand>
</feature>
<dbReference type="InterPro" id="IPR013785">
    <property type="entry name" value="Aldolase_TIM"/>
</dbReference>
<evidence type="ECO:0000259" key="8">
    <source>
        <dbReference type="PROSITE" id="PS51349"/>
    </source>
</evidence>
<dbReference type="AlphaFoldDB" id="A0A4V6AL90"/>
<evidence type="ECO:0000256" key="5">
    <source>
        <dbReference type="ARBA" id="ARBA00024042"/>
    </source>
</evidence>
<accession>A0A4V6AL90</accession>
<dbReference type="GO" id="GO:0016491">
    <property type="term" value="F:oxidoreductase activity"/>
    <property type="evidence" value="ECO:0007669"/>
    <property type="project" value="UniProtKB-KW"/>
</dbReference>
<comment type="cofactor">
    <cofactor evidence="1">
        <name>FMN</name>
        <dbReference type="ChEBI" id="CHEBI:58210"/>
    </cofactor>
</comment>
<dbReference type="InterPro" id="IPR000262">
    <property type="entry name" value="FMN-dep_DH"/>
</dbReference>
<feature type="binding site" evidence="7">
    <location>
        <position position="117"/>
    </location>
    <ligand>
        <name>FMN</name>
        <dbReference type="ChEBI" id="CHEBI:58210"/>
    </ligand>
</feature>
<dbReference type="EMBL" id="SWMU01000005">
    <property type="protein sequence ID" value="TKS55575.1"/>
    <property type="molecule type" value="Genomic_DNA"/>
</dbReference>
<dbReference type="Pfam" id="PF01070">
    <property type="entry name" value="FMN_dh"/>
    <property type="match status" value="1"/>
</dbReference>
<evidence type="ECO:0000256" key="4">
    <source>
        <dbReference type="ARBA" id="ARBA00023002"/>
    </source>
</evidence>
<dbReference type="PIRSF" id="PIRSF000138">
    <property type="entry name" value="Al-hdrx_acd_dh"/>
    <property type="match status" value="1"/>
</dbReference>
<feature type="domain" description="FMN hydroxy acid dehydrogenase" evidence="8">
    <location>
        <begin position="9"/>
        <end position="389"/>
    </location>
</feature>
<dbReference type="PROSITE" id="PS51349">
    <property type="entry name" value="FMN_HYDROXY_ACID_DH_2"/>
    <property type="match status" value="1"/>
</dbReference>
<feature type="binding site" evidence="7">
    <location>
        <position position="175"/>
    </location>
    <ligand>
        <name>glyoxylate</name>
        <dbReference type="ChEBI" id="CHEBI:36655"/>
    </ligand>
</feature>
<sequence>MNYEKKLIAYQNNYPRISDVAQKAKKRIPKVAWEYLDSGTGNEHLLDQNNKAFKKLRFIPRYCKGEFNADTSTTLFNQSYKAPIGMAPIGLTGLMWPKIEHYLAQTANRLQIPYTLSTVSTETPETAGKYVGDMGWFQLYPPKDLDVMRSLLKRAKDSGFTTLVITADVPMASRRERSKKAGLQIPPKITTKLIWDGITHPLWSWQTLKRGLPRLRTIEDYSGTKDMKFTSGFVGNRLGGTLDWDYCKKIKAIWKGPVVLKGILHPEDAKKAVDIGLDGIYVSNHGGRQFDGALTAFEALPHVTSAIGEQIPIIFDSGVRTGLDAMKALHLGADFIMAGRPFVYGVSALGRYGGDHVAQILIDDLRNNMVQVGVCNLKALKSADSILTT</sequence>
<feature type="binding site" evidence="7">
    <location>
        <position position="166"/>
    </location>
    <ligand>
        <name>FMN</name>
        <dbReference type="ChEBI" id="CHEBI:58210"/>
    </ligand>
</feature>
<feature type="binding site" evidence="7">
    <location>
        <position position="283"/>
    </location>
    <ligand>
        <name>FMN</name>
        <dbReference type="ChEBI" id="CHEBI:58210"/>
    </ligand>
</feature>
<dbReference type="OrthoDB" id="9770452at2"/>
<evidence type="ECO:0000313" key="9">
    <source>
        <dbReference type="EMBL" id="TKS55575.1"/>
    </source>
</evidence>
<keyword evidence="4" id="KW-0560">Oxidoreductase</keyword>
<dbReference type="CDD" id="cd02809">
    <property type="entry name" value="alpha_hydroxyacid_oxid_FMN"/>
    <property type="match status" value="1"/>
</dbReference>
<dbReference type="InterPro" id="IPR008259">
    <property type="entry name" value="FMN_hydac_DH_AS"/>
</dbReference>
<feature type="binding site" evidence="7">
    <location>
        <position position="288"/>
    </location>
    <ligand>
        <name>glyoxylate</name>
        <dbReference type="ChEBI" id="CHEBI:36655"/>
    </ligand>
</feature>
<keyword evidence="10" id="KW-1185">Reference proteome</keyword>
<dbReference type="Gene3D" id="3.20.20.70">
    <property type="entry name" value="Aldolase class I"/>
    <property type="match status" value="1"/>
</dbReference>
<keyword evidence="3 7" id="KW-0288">FMN</keyword>